<dbReference type="NCBIfam" id="NF033484">
    <property type="entry name" value="Stp1_PP2C_phos"/>
    <property type="match status" value="1"/>
</dbReference>
<evidence type="ECO:0000313" key="3">
    <source>
        <dbReference type="Proteomes" id="UP000244338"/>
    </source>
</evidence>
<protein>
    <submittedName>
        <fullName evidence="2">Protein serine/threonine phosphatase PrpC, regulation of stationary phase</fullName>
    </submittedName>
</protein>
<dbReference type="CDD" id="cd00143">
    <property type="entry name" value="PP2Cc"/>
    <property type="match status" value="1"/>
</dbReference>
<dbReference type="EMBL" id="PEBX01000030">
    <property type="protein sequence ID" value="PTQ56385.1"/>
    <property type="molecule type" value="Genomic_DNA"/>
</dbReference>
<dbReference type="PROSITE" id="PS51746">
    <property type="entry name" value="PPM_2"/>
    <property type="match status" value="1"/>
</dbReference>
<accession>A0A2R6Y173</accession>
<proteinExistence type="predicted"/>
<dbReference type="SUPFAM" id="SSF81606">
    <property type="entry name" value="PP2C-like"/>
    <property type="match status" value="1"/>
</dbReference>
<organism evidence="2 3">
    <name type="scientific">Candidatus Carbonibacillus altaicus</name>
    <dbReference type="NCBI Taxonomy" id="2163959"/>
    <lineage>
        <taxon>Bacteria</taxon>
        <taxon>Bacillati</taxon>
        <taxon>Bacillota</taxon>
        <taxon>Bacilli</taxon>
        <taxon>Bacillales</taxon>
        <taxon>Candidatus Carbonibacillus</taxon>
    </lineage>
</organism>
<dbReference type="Gene3D" id="3.60.40.10">
    <property type="entry name" value="PPM-type phosphatase domain"/>
    <property type="match status" value="1"/>
</dbReference>
<dbReference type="SMART" id="SM00331">
    <property type="entry name" value="PP2C_SIG"/>
    <property type="match status" value="1"/>
</dbReference>
<name>A0A2R6Y173_9BACL</name>
<comment type="caution">
    <text evidence="2">The sequence shown here is derived from an EMBL/GenBank/DDBJ whole genome shotgun (WGS) entry which is preliminary data.</text>
</comment>
<dbReference type="InterPro" id="IPR001932">
    <property type="entry name" value="PPM-type_phosphatase-like_dom"/>
</dbReference>
<dbReference type="Proteomes" id="UP000244338">
    <property type="component" value="Unassembled WGS sequence"/>
</dbReference>
<dbReference type="SMART" id="SM00332">
    <property type="entry name" value="PP2Cc"/>
    <property type="match status" value="1"/>
</dbReference>
<feature type="domain" description="PPM-type phosphatase" evidence="1">
    <location>
        <begin position="1"/>
        <end position="242"/>
    </location>
</feature>
<gene>
    <name evidence="2" type="ORF">BSOLF_0274</name>
</gene>
<evidence type="ECO:0000259" key="1">
    <source>
        <dbReference type="PROSITE" id="PS51746"/>
    </source>
</evidence>
<evidence type="ECO:0000313" key="2">
    <source>
        <dbReference type="EMBL" id="PTQ56385.1"/>
    </source>
</evidence>
<dbReference type="AlphaFoldDB" id="A0A2R6Y173"/>
<sequence length="257" mass="28358">MIIFNRSHAGWVRAQNEDYLDFLSLGEGYELIVVADGMGGHRSGEVASRLAVQVITETVRAKFRPDPLILPELLREGVLKANKTVYTLSHEDQDKAGMGTTVDAVLIGPEGGYIAHVGDGRVYLYTQDALIQLTEDHSFVAELMRQGALSVEEAQRHPKRNVILRAVGTDEVVQADMIAFTWHSGDRLLICTDGFSNHMSDERLQIALGDRSRSLVAIGVELFEEALKNGGDDNLTLVMLEALPPQRFSEGGRGTWR</sequence>
<dbReference type="InterPro" id="IPR036457">
    <property type="entry name" value="PPM-type-like_dom_sf"/>
</dbReference>
<dbReference type="Pfam" id="PF13672">
    <property type="entry name" value="PP2C_2"/>
    <property type="match status" value="1"/>
</dbReference>
<reference evidence="3" key="1">
    <citation type="journal article" date="2018" name="Sci. Rep.">
        <title>Lignite coal burning seam in the remote Altai Mountains harbors a hydrogen-driven thermophilic microbial community.</title>
        <authorList>
            <person name="Kadnikov V.V."/>
            <person name="Mardanov A.V."/>
            <person name="Ivasenko D.A."/>
            <person name="Antsiferov D.V."/>
            <person name="Beletsky A.V."/>
            <person name="Karnachuk O.V."/>
            <person name="Ravin N.V."/>
        </authorList>
    </citation>
    <scope>NUCLEOTIDE SEQUENCE [LARGE SCALE GENOMIC DNA]</scope>
</reference>